<sequence>MPYQERSDLPDFVQDDLPPHGQEIYKEAFNRAWEEYEDVEKRKDDETREEVSHKVAWAAVKQQYRQRDDGKWVKKQA</sequence>
<evidence type="ECO:0000313" key="1">
    <source>
        <dbReference type="EMBL" id="MBN7824685.1"/>
    </source>
</evidence>
<dbReference type="EMBL" id="JAFKCV010000002">
    <property type="protein sequence ID" value="MBN7824685.1"/>
    <property type="molecule type" value="Genomic_DNA"/>
</dbReference>
<dbReference type="InterPro" id="IPR009317">
    <property type="entry name" value="ChaB"/>
</dbReference>
<name>A0A939INC6_9ALTE</name>
<evidence type="ECO:0000313" key="2">
    <source>
        <dbReference type="Proteomes" id="UP000664654"/>
    </source>
</evidence>
<comment type="caution">
    <text evidence="1">The sequence shown here is derived from an EMBL/GenBank/DDBJ whole genome shotgun (WGS) entry which is preliminary data.</text>
</comment>
<dbReference type="RefSeq" id="WP_206572778.1">
    <property type="nucleotide sequence ID" value="NZ_JAFKCV010000002.1"/>
</dbReference>
<dbReference type="AlphaFoldDB" id="A0A939INC6"/>
<proteinExistence type="predicted"/>
<accession>A0A939INC6</accession>
<dbReference type="SUPFAM" id="SSF140376">
    <property type="entry name" value="ChaB-like"/>
    <property type="match status" value="1"/>
</dbReference>
<dbReference type="Pfam" id="PF06150">
    <property type="entry name" value="ChaB"/>
    <property type="match status" value="1"/>
</dbReference>
<dbReference type="Gene3D" id="1.10.1740.70">
    <property type="entry name" value="ChaB"/>
    <property type="match status" value="1"/>
</dbReference>
<reference evidence="1" key="1">
    <citation type="submission" date="2021-03" db="EMBL/GenBank/DDBJ databases">
        <title>novel species isolated from a fishpond in China.</title>
        <authorList>
            <person name="Lu H."/>
            <person name="Cai Z."/>
        </authorList>
    </citation>
    <scope>NUCLEOTIDE SEQUENCE</scope>
    <source>
        <strain evidence="1">JCM 30855</strain>
    </source>
</reference>
<dbReference type="Proteomes" id="UP000664654">
    <property type="component" value="Unassembled WGS sequence"/>
</dbReference>
<keyword evidence="2" id="KW-1185">Reference proteome</keyword>
<protein>
    <submittedName>
        <fullName evidence="1">ChaB family protein</fullName>
    </submittedName>
</protein>
<organism evidence="1 2">
    <name type="scientific">Bowmanella dokdonensis</name>
    <dbReference type="NCBI Taxonomy" id="751969"/>
    <lineage>
        <taxon>Bacteria</taxon>
        <taxon>Pseudomonadati</taxon>
        <taxon>Pseudomonadota</taxon>
        <taxon>Gammaproteobacteria</taxon>
        <taxon>Alteromonadales</taxon>
        <taxon>Alteromonadaceae</taxon>
        <taxon>Bowmanella</taxon>
    </lineage>
</organism>
<dbReference type="InterPro" id="IPR037205">
    <property type="entry name" value="ChaB_sf"/>
</dbReference>
<gene>
    <name evidence="1" type="ORF">J0A66_05530</name>
</gene>